<dbReference type="GO" id="GO:0070052">
    <property type="term" value="F:collagen V binding"/>
    <property type="evidence" value="ECO:0007669"/>
    <property type="project" value="TreeGrafter"/>
</dbReference>
<dbReference type="PANTHER" id="PTHR46544:SF2">
    <property type="entry name" value="EXTRACELLULAR MATRIX PROTEIN 2-RELATED"/>
    <property type="match status" value="1"/>
</dbReference>
<dbReference type="PANTHER" id="PTHR46544">
    <property type="entry name" value="EXTRACELLULAR MATRIX PROTEIN 2-RELATED"/>
    <property type="match status" value="1"/>
</dbReference>
<dbReference type="InterPro" id="IPR043184">
    <property type="entry name" value="ECM2"/>
</dbReference>
<keyword evidence="6" id="KW-1185">Reference proteome</keyword>
<keyword evidence="1" id="KW-0433">Leucine-rich repeat</keyword>
<dbReference type="GO" id="GO:0010811">
    <property type="term" value="P:positive regulation of cell-substrate adhesion"/>
    <property type="evidence" value="ECO:0007669"/>
    <property type="project" value="TreeGrafter"/>
</dbReference>
<dbReference type="SUPFAM" id="SSF52058">
    <property type="entry name" value="L domain-like"/>
    <property type="match status" value="1"/>
</dbReference>
<evidence type="ECO:0000256" key="3">
    <source>
        <dbReference type="SAM" id="MobiDB-lite"/>
    </source>
</evidence>
<dbReference type="AlphaFoldDB" id="A0A3B3S0X4"/>
<evidence type="ECO:0000313" key="6">
    <source>
        <dbReference type="Proteomes" id="UP000261540"/>
    </source>
</evidence>
<dbReference type="SMART" id="SM00364">
    <property type="entry name" value="LRR_BAC"/>
    <property type="match status" value="6"/>
</dbReference>
<dbReference type="STRING" id="1676925.ENSPKIP00000023706"/>
<dbReference type="InterPro" id="IPR001611">
    <property type="entry name" value="Leu-rich_rpt"/>
</dbReference>
<dbReference type="Proteomes" id="UP000261540">
    <property type="component" value="Unplaced"/>
</dbReference>
<sequence>MFLFVVLWLGPCALIAPTVEGWGFMDPQYQAEMAAGATVVEETLSAHPSMLTLKNEEDDDGDRSESMGKKGEGDDQLLVTTIIPRPASLSEVKDDTEGEAQSVSKQLMDEDDESDEDEDESDEEDNDDEDDQDDSEEDGDDNDEEDNEDDEAKEEEVNNGHADPLPDAKLSNRTSFRNPLPEGCQLADSRITCQGLYITHLPNITGPGVTAFQLSGGQVRKIPVRSLAGLPHLEWLDLHQNELTDTSLAPTLFRNLSILKKLNLDNNNLTKIPLLPQSLEELKINDNKISWLTPHSFKGLFKLLTLELQGNGLHEGKVSPLTFRPLRKLIQLRLDDNQFRAIPSGLPPSLQRLRFSQNQLEELTVNSLKLIQLKVLVLSQNRLQDDRIAPRAWTHLPKLEVLDLSHNELLRIPSFLPVPLRHLSVHHNQIESIPGLVFSHLRPGLVYLHLAHNRLDEGGLETAAFQGSEDTLAQLLLDHNQLRSVPSALPRLQALRLLRLDHNLIRYVPPNSICDTRIHKNSTLASLHLENNPIDCSDVQPAAFSCVEVVRGLHPQCHKGEE</sequence>
<dbReference type="Pfam" id="PF13855">
    <property type="entry name" value="LRR_8"/>
    <property type="match status" value="4"/>
</dbReference>
<evidence type="ECO:0000256" key="1">
    <source>
        <dbReference type="ARBA" id="ARBA00022614"/>
    </source>
</evidence>
<dbReference type="SMART" id="SM00369">
    <property type="entry name" value="LRR_TYP"/>
    <property type="match status" value="9"/>
</dbReference>
<protein>
    <submittedName>
        <fullName evidence="5">Si:dkey-32e6.6</fullName>
    </submittedName>
</protein>
<evidence type="ECO:0000256" key="2">
    <source>
        <dbReference type="ARBA" id="ARBA00022737"/>
    </source>
</evidence>
<keyword evidence="4" id="KW-0732">Signal</keyword>
<dbReference type="InterPro" id="IPR003591">
    <property type="entry name" value="Leu-rich_rpt_typical-subtyp"/>
</dbReference>
<dbReference type="PRINTS" id="PR00019">
    <property type="entry name" value="LEURICHRPT"/>
</dbReference>
<feature type="compositionally biased region" description="Acidic residues" evidence="3">
    <location>
        <begin position="109"/>
        <end position="154"/>
    </location>
</feature>
<dbReference type="Gene3D" id="3.80.10.10">
    <property type="entry name" value="Ribonuclease Inhibitor"/>
    <property type="match status" value="4"/>
</dbReference>
<dbReference type="GO" id="GO:0030198">
    <property type="term" value="P:extracellular matrix organization"/>
    <property type="evidence" value="ECO:0007669"/>
    <property type="project" value="TreeGrafter"/>
</dbReference>
<feature type="region of interest" description="Disordered" evidence="3">
    <location>
        <begin position="47"/>
        <end position="176"/>
    </location>
</feature>
<feature type="chain" id="PRO_5017389618" evidence="4">
    <location>
        <begin position="22"/>
        <end position="562"/>
    </location>
</feature>
<dbReference type="GeneTree" id="ENSGT00940000164248"/>
<dbReference type="PROSITE" id="PS51450">
    <property type="entry name" value="LRR"/>
    <property type="match status" value="3"/>
</dbReference>
<dbReference type="InterPro" id="IPR032675">
    <property type="entry name" value="LRR_dom_sf"/>
</dbReference>
<reference evidence="5" key="2">
    <citation type="submission" date="2025-09" db="UniProtKB">
        <authorList>
            <consortium name="Ensembl"/>
        </authorList>
    </citation>
    <scope>IDENTIFICATION</scope>
</reference>
<feature type="signal peptide" evidence="4">
    <location>
        <begin position="1"/>
        <end position="21"/>
    </location>
</feature>
<feature type="compositionally biased region" description="Basic and acidic residues" evidence="3">
    <location>
        <begin position="63"/>
        <end position="73"/>
    </location>
</feature>
<dbReference type="GO" id="GO:0031012">
    <property type="term" value="C:extracellular matrix"/>
    <property type="evidence" value="ECO:0007669"/>
    <property type="project" value="TreeGrafter"/>
</dbReference>
<name>A0A3B3S0X4_9TELE</name>
<organism evidence="5 6">
    <name type="scientific">Paramormyrops kingsleyae</name>
    <dbReference type="NCBI Taxonomy" id="1676925"/>
    <lineage>
        <taxon>Eukaryota</taxon>
        <taxon>Metazoa</taxon>
        <taxon>Chordata</taxon>
        <taxon>Craniata</taxon>
        <taxon>Vertebrata</taxon>
        <taxon>Euteleostomi</taxon>
        <taxon>Actinopterygii</taxon>
        <taxon>Neopterygii</taxon>
        <taxon>Teleostei</taxon>
        <taxon>Osteoglossocephala</taxon>
        <taxon>Osteoglossomorpha</taxon>
        <taxon>Osteoglossiformes</taxon>
        <taxon>Mormyridae</taxon>
        <taxon>Paramormyrops</taxon>
    </lineage>
</organism>
<evidence type="ECO:0000256" key="4">
    <source>
        <dbReference type="SAM" id="SignalP"/>
    </source>
</evidence>
<keyword evidence="2" id="KW-0677">Repeat</keyword>
<accession>A0A3B3S0X4</accession>
<evidence type="ECO:0000313" key="5">
    <source>
        <dbReference type="Ensembl" id="ENSPKIP00000023706.1"/>
    </source>
</evidence>
<dbReference type="Ensembl" id="ENSPKIT00000004393.1">
    <property type="protein sequence ID" value="ENSPKIP00000023706.1"/>
    <property type="gene ID" value="ENSPKIG00000007227.1"/>
</dbReference>
<proteinExistence type="predicted"/>
<dbReference type="FunFam" id="3.80.10.10:FF:000284">
    <property type="entry name" value="extracellular matrix protein 2 isoform X1"/>
    <property type="match status" value="1"/>
</dbReference>
<dbReference type="GO" id="GO:0008201">
    <property type="term" value="F:heparin binding"/>
    <property type="evidence" value="ECO:0007669"/>
    <property type="project" value="TreeGrafter"/>
</dbReference>
<reference evidence="5" key="1">
    <citation type="submission" date="2025-08" db="UniProtKB">
        <authorList>
            <consortium name="Ensembl"/>
        </authorList>
    </citation>
    <scope>IDENTIFICATION</scope>
</reference>